<dbReference type="EMBL" id="JAUQSZ010000003">
    <property type="protein sequence ID" value="MDO7841934.1"/>
    <property type="molecule type" value="Genomic_DNA"/>
</dbReference>
<evidence type="ECO:0000313" key="3">
    <source>
        <dbReference type="Proteomes" id="UP001176468"/>
    </source>
</evidence>
<feature type="region of interest" description="Disordered" evidence="1">
    <location>
        <begin position="1"/>
        <end position="77"/>
    </location>
</feature>
<organism evidence="2 3">
    <name type="scientific">Sphingomonas immobilis</name>
    <dbReference type="NCBI Taxonomy" id="3063997"/>
    <lineage>
        <taxon>Bacteria</taxon>
        <taxon>Pseudomonadati</taxon>
        <taxon>Pseudomonadota</taxon>
        <taxon>Alphaproteobacteria</taxon>
        <taxon>Sphingomonadales</taxon>
        <taxon>Sphingomonadaceae</taxon>
        <taxon>Sphingomonas</taxon>
    </lineage>
</organism>
<proteinExistence type="predicted"/>
<gene>
    <name evidence="2" type="ORF">Q5H94_06325</name>
</gene>
<keyword evidence="3" id="KW-1185">Reference proteome</keyword>
<protein>
    <submittedName>
        <fullName evidence="2">Uncharacterized protein</fullName>
    </submittedName>
</protein>
<comment type="caution">
    <text evidence="2">The sequence shown here is derived from an EMBL/GenBank/DDBJ whole genome shotgun (WGS) entry which is preliminary data.</text>
</comment>
<evidence type="ECO:0000256" key="1">
    <source>
        <dbReference type="SAM" id="MobiDB-lite"/>
    </source>
</evidence>
<dbReference type="Proteomes" id="UP001176468">
    <property type="component" value="Unassembled WGS sequence"/>
</dbReference>
<accession>A0ABT8ZWH8</accession>
<dbReference type="RefSeq" id="WP_304560391.1">
    <property type="nucleotide sequence ID" value="NZ_JAUQSZ010000003.1"/>
</dbReference>
<sequence length="77" mass="8178">MSDEPNKPGGSFDKGGDARDVADLQAVKNQSSVKPEDYPEPAGGTPPEARDVDEDDPHKTEKLAQAGRDIDPDEGTD</sequence>
<reference evidence="2" key="1">
    <citation type="submission" date="2023-07" db="EMBL/GenBank/DDBJ databases">
        <authorList>
            <person name="Kim M.K."/>
        </authorList>
    </citation>
    <scope>NUCLEOTIDE SEQUENCE</scope>
    <source>
        <strain evidence="2">CA1-15</strain>
    </source>
</reference>
<evidence type="ECO:0000313" key="2">
    <source>
        <dbReference type="EMBL" id="MDO7841934.1"/>
    </source>
</evidence>
<name>A0ABT8ZWH8_9SPHN</name>